<keyword evidence="1" id="KW-0175">Coiled coil</keyword>
<dbReference type="Gene3D" id="3.40.1140.10">
    <property type="match status" value="1"/>
</dbReference>
<feature type="coiled-coil region" evidence="1">
    <location>
        <begin position="314"/>
        <end position="377"/>
    </location>
</feature>
<dbReference type="OrthoDB" id="174137at2"/>
<name>A0A1H2SN10_THIRO</name>
<protein>
    <submittedName>
        <fullName evidence="2">Uncharacterized protein YPO0396</fullName>
    </submittedName>
</protein>
<dbReference type="InterPro" id="IPR027417">
    <property type="entry name" value="P-loop_NTPase"/>
</dbReference>
<dbReference type="SUPFAM" id="SSF52540">
    <property type="entry name" value="P-loop containing nucleoside triphosphate hydrolases"/>
    <property type="match status" value="1"/>
</dbReference>
<dbReference type="Pfam" id="PF13558">
    <property type="entry name" value="SbcC_Walker_B"/>
    <property type="match status" value="1"/>
</dbReference>
<proteinExistence type="predicted"/>
<dbReference type="Pfam" id="PF13555">
    <property type="entry name" value="AAA_29"/>
    <property type="match status" value="1"/>
</dbReference>
<reference evidence="3" key="1">
    <citation type="submission" date="2016-10" db="EMBL/GenBank/DDBJ databases">
        <authorList>
            <person name="Varghese N."/>
            <person name="Submissions S."/>
        </authorList>
    </citation>
    <scope>NUCLEOTIDE SEQUENCE [LARGE SCALE GENOMIC DNA]</scope>
    <source>
        <strain evidence="3">DSM 217</strain>
    </source>
</reference>
<dbReference type="AlphaFoldDB" id="A0A1H2SN10"/>
<dbReference type="EMBL" id="FNNZ01000003">
    <property type="protein sequence ID" value="SDW33002.1"/>
    <property type="molecule type" value="Genomic_DNA"/>
</dbReference>
<dbReference type="Proteomes" id="UP000198816">
    <property type="component" value="Unassembled WGS sequence"/>
</dbReference>
<dbReference type="STRING" id="1058.SAMN05421783_10360"/>
<evidence type="ECO:0000313" key="2">
    <source>
        <dbReference type="EMBL" id="SDW33002.1"/>
    </source>
</evidence>
<organism evidence="2 3">
    <name type="scientific">Thiocapsa roseopersicina</name>
    <dbReference type="NCBI Taxonomy" id="1058"/>
    <lineage>
        <taxon>Bacteria</taxon>
        <taxon>Pseudomonadati</taxon>
        <taxon>Pseudomonadota</taxon>
        <taxon>Gammaproteobacteria</taxon>
        <taxon>Chromatiales</taxon>
        <taxon>Chromatiaceae</taxon>
        <taxon>Thiocapsa</taxon>
    </lineage>
</organism>
<feature type="coiled-coil region" evidence="1">
    <location>
        <begin position="431"/>
        <end position="458"/>
    </location>
</feature>
<evidence type="ECO:0000256" key="1">
    <source>
        <dbReference type="SAM" id="Coils"/>
    </source>
</evidence>
<sequence length="1140" mass="129345">MPPLESLDLDFVADDRLSGFRLSRLEVFNWGTFDGRVWTLLLDGKNGLLTGDIGSGKSTLVDAVTTLLVPAQRIAYNKAAGADSKERTLRSYVLGHYKSERNEVTGAAKPVSLRDHNNYSVILGVFHNAGYDQTVTLAQVFWMKEAQGQPARFFVCAERDLSIATDFSRFGTDIAQLRKKLRGLGAEIEDGFPKYGAWFRRRLGIDSEQALELFHQTVSMKSVGNLTDFVRGHMLEPFAVEPRIKALIAHFDDLNRAHEAVLKAKRQVEMLTPLVADCERHAGLTREVEVLRGCRDGLRVYFAGLKLALLGKRLAHLQEDREHVDALVKRLEGRREEQGNQVYELKRAVAENGGDRLERLAAEIKKLEALRDARQVKARRYAELTTGLDESPAADETAFLAQRRRLAEMREGLQARDIDLQNEVTEHSVTLRQGQLEHDALQAEIESLKRRRSNIDDQQIRIRAALCEALGLAEESMPFAGELLQVRDDERDWEGAAERLMRGFGLSLLVPDTAYKAVAEWVDGSQLRGRLVYFHVRARVRAGERGDLPELHRDSLVHKIAVKPDSPFYDWLERELAHRFDVACCITQEQFRRETRAITRAGQIKDPTGRHEKDDRHRIDDRSRYVLGWTNAAKIETLEAKRCRLEARLAEIGALTGKLLSERQALGARLNALTRLEEFVDFNELDWASVATEVAALIDERQRLESASDLLKQLNERLGEAVQALAVIEGELEEARSKRAKIEQKQEDAEALQVQTRAILAPGGDAARPAPSAELTERLEAMRTEALGEHQLTVESCDHREQDMRAWLQSRIDSEERKIKGLRDRIITAMVAYKDAFKLETQELDANVEAAFEYREQLDQLGRDDLPRFEARFKELLNVNTINEIANFNAQLARERETIKERIGRINESLTQIDYNPGRYIALESQISPDAEIRDFQSELRACTEGALTGSEDAQYSEAKFLQVKTIIERFRGREGQTDSDRRWTAKVTDVRNWFLFAASERWREDGTEFEHYSDSGGKSGGQKEKLAYTILAASLAYQFGLEWGAVRSRSFRFVVIDEAFGRGSDESAQYGLRLFQQLNLQLLIVTPLQKIHIIEPFVSAVGFVHNEGGRESKLRNLTIEEYREESRARKAEPSASVPA</sequence>
<dbReference type="RefSeq" id="WP_093028561.1">
    <property type="nucleotide sequence ID" value="NZ_FNNZ01000003.1"/>
</dbReference>
<gene>
    <name evidence="2" type="ORF">SAMN05421783_10360</name>
</gene>
<keyword evidence="3" id="KW-1185">Reference proteome</keyword>
<accession>A0A1H2SN10</accession>
<feature type="coiled-coil region" evidence="1">
    <location>
        <begin position="694"/>
        <end position="755"/>
    </location>
</feature>
<evidence type="ECO:0000313" key="3">
    <source>
        <dbReference type="Proteomes" id="UP000198816"/>
    </source>
</evidence>